<dbReference type="Gene3D" id="1.10.10.60">
    <property type="entry name" value="Homeodomain-like"/>
    <property type="match status" value="1"/>
</dbReference>
<reference evidence="1 2" key="1">
    <citation type="submission" date="2020-05" db="EMBL/GenBank/DDBJ databases">
        <authorList>
            <person name="Whitworth D."/>
        </authorList>
    </citation>
    <scope>NUCLEOTIDE SEQUENCE [LARGE SCALE GENOMIC DNA]</scope>
    <source>
        <strain evidence="1 2">AM005</strain>
    </source>
</reference>
<dbReference type="RefSeq" id="WP_171443262.1">
    <property type="nucleotide sequence ID" value="NZ_JABFNS010000115.1"/>
</dbReference>
<proteinExistence type="predicted"/>
<name>A0A7Y4MSK6_MYXXA</name>
<dbReference type="Proteomes" id="UP000533080">
    <property type="component" value="Unassembled WGS sequence"/>
</dbReference>
<dbReference type="AlphaFoldDB" id="A0A7Y4MSK6"/>
<protein>
    <submittedName>
        <fullName evidence="1">Uncharacterized protein</fullName>
    </submittedName>
</protein>
<gene>
    <name evidence="1" type="ORF">HNV28_23095</name>
</gene>
<evidence type="ECO:0000313" key="1">
    <source>
        <dbReference type="EMBL" id="NOJ81176.1"/>
    </source>
</evidence>
<evidence type="ECO:0000313" key="2">
    <source>
        <dbReference type="Proteomes" id="UP000533080"/>
    </source>
</evidence>
<organism evidence="1 2">
    <name type="scientific">Myxococcus xanthus</name>
    <dbReference type="NCBI Taxonomy" id="34"/>
    <lineage>
        <taxon>Bacteria</taxon>
        <taxon>Pseudomonadati</taxon>
        <taxon>Myxococcota</taxon>
        <taxon>Myxococcia</taxon>
        <taxon>Myxococcales</taxon>
        <taxon>Cystobacterineae</taxon>
        <taxon>Myxococcaceae</taxon>
        <taxon>Myxococcus</taxon>
    </lineage>
</organism>
<dbReference type="EMBL" id="JABFNT010000078">
    <property type="protein sequence ID" value="NOJ81176.1"/>
    <property type="molecule type" value="Genomic_DNA"/>
</dbReference>
<accession>A0A7Y4MSK6</accession>
<comment type="caution">
    <text evidence="1">The sequence shown here is derived from an EMBL/GenBank/DDBJ whole genome shotgun (WGS) entry which is preliminary data.</text>
</comment>
<sequence>MAPPSKLTPELQAEICGHLERGLFRRAVAGLVGVSEQTLSRWFHRGANEQRGLYRDFHLAVSAAEARFMQSATDMLMAAASHNPKHVQWLLSRRFPELYGRRDNVEAHAPEDKAAEERALRELLMDRLGRLLPESQVDAAGDAGGEHVP</sequence>